<dbReference type="PANTHER" id="PTHR31060:SF32">
    <property type="entry name" value="BTB_POZ DOMAIN PLANT PROTEIN"/>
    <property type="match status" value="1"/>
</dbReference>
<evidence type="ECO:0000256" key="1">
    <source>
        <dbReference type="ARBA" id="ARBA00002668"/>
    </source>
</evidence>
<comment type="caution">
    <text evidence="5">The sequence shown here is derived from an EMBL/GenBank/DDBJ whole genome shotgun (WGS) entry which is preliminary data.</text>
</comment>
<evidence type="ECO:0000313" key="6">
    <source>
        <dbReference type="Proteomes" id="UP000195402"/>
    </source>
</evidence>
<reference evidence="5 6" key="1">
    <citation type="journal article" date="2017" name="Mol. Plant">
        <title>The Genome of Medicinal Plant Macleaya cordata Provides New Insights into Benzylisoquinoline Alkaloids Metabolism.</title>
        <authorList>
            <person name="Liu X."/>
            <person name="Liu Y."/>
            <person name="Huang P."/>
            <person name="Ma Y."/>
            <person name="Qing Z."/>
            <person name="Tang Q."/>
            <person name="Cao H."/>
            <person name="Cheng P."/>
            <person name="Zheng Y."/>
            <person name="Yuan Z."/>
            <person name="Zhou Y."/>
            <person name="Liu J."/>
            <person name="Tang Z."/>
            <person name="Zhuo Y."/>
            <person name="Zhang Y."/>
            <person name="Yu L."/>
            <person name="Huang J."/>
            <person name="Yang P."/>
            <person name="Peng Q."/>
            <person name="Zhang J."/>
            <person name="Jiang W."/>
            <person name="Zhang Z."/>
            <person name="Lin K."/>
            <person name="Ro D.K."/>
            <person name="Chen X."/>
            <person name="Xiong X."/>
            <person name="Shang Y."/>
            <person name="Huang S."/>
            <person name="Zeng J."/>
        </authorList>
    </citation>
    <scope>NUCLEOTIDE SEQUENCE [LARGE SCALE GENOMIC DNA]</scope>
    <source>
        <strain evidence="6">cv. BLH2017</strain>
        <tissue evidence="5">Root</tissue>
    </source>
</reference>
<dbReference type="InterPro" id="IPR038920">
    <property type="entry name" value="At3g05675-like"/>
</dbReference>
<protein>
    <recommendedName>
        <fullName evidence="4">At3g05675-like ankyrin-like domain-containing protein</fullName>
    </recommendedName>
</protein>
<evidence type="ECO:0000259" key="4">
    <source>
        <dbReference type="Pfam" id="PF25553"/>
    </source>
</evidence>
<comment type="function">
    <text evidence="1">May act as a substrate-specific adapter of an E3 ubiquitin-protein ligase complex (CUL3-RBX1-BTB) which mediates the ubiquitination and subsequent proteasomal degradation of target proteins.</text>
</comment>
<keyword evidence="6" id="KW-1185">Reference proteome</keyword>
<evidence type="ECO:0000256" key="2">
    <source>
        <dbReference type="ARBA" id="ARBA00004906"/>
    </source>
</evidence>
<dbReference type="InParanoid" id="A0A200R653"/>
<dbReference type="OMA" id="IDAFSIW"/>
<feature type="domain" description="At3g05675-like ankyrin-like" evidence="4">
    <location>
        <begin position="204"/>
        <end position="428"/>
    </location>
</feature>
<dbReference type="PANTHER" id="PTHR31060">
    <property type="entry name" value="OSJNBA0011J08.25 PROTEIN-RELATED"/>
    <property type="match status" value="1"/>
</dbReference>
<dbReference type="AlphaFoldDB" id="A0A200R653"/>
<gene>
    <name evidence="5" type="ORF">BVC80_1835g626</name>
</gene>
<dbReference type="OrthoDB" id="2014231at2759"/>
<dbReference type="GO" id="GO:0016567">
    <property type="term" value="P:protein ubiquitination"/>
    <property type="evidence" value="ECO:0007669"/>
    <property type="project" value="UniProtKB-UniPathway"/>
</dbReference>
<dbReference type="EMBL" id="MVGT01000437">
    <property type="protein sequence ID" value="OVA18199.1"/>
    <property type="molecule type" value="Genomic_DNA"/>
</dbReference>
<accession>A0A200R653</accession>
<dbReference type="Pfam" id="PF25553">
    <property type="entry name" value="BTB-POZ_ANK-like"/>
    <property type="match status" value="1"/>
</dbReference>
<dbReference type="STRING" id="56857.A0A200R653"/>
<organism evidence="5 6">
    <name type="scientific">Macleaya cordata</name>
    <name type="common">Five-seeded plume-poppy</name>
    <name type="synonym">Bocconia cordata</name>
    <dbReference type="NCBI Taxonomy" id="56857"/>
    <lineage>
        <taxon>Eukaryota</taxon>
        <taxon>Viridiplantae</taxon>
        <taxon>Streptophyta</taxon>
        <taxon>Embryophyta</taxon>
        <taxon>Tracheophyta</taxon>
        <taxon>Spermatophyta</taxon>
        <taxon>Magnoliopsida</taxon>
        <taxon>Ranunculales</taxon>
        <taxon>Papaveraceae</taxon>
        <taxon>Papaveroideae</taxon>
        <taxon>Macleaya</taxon>
    </lineage>
</organism>
<dbReference type="InterPro" id="IPR058039">
    <property type="entry name" value="At3g05675-like_ankyrin"/>
</dbReference>
<comment type="pathway">
    <text evidence="2">Protein modification; protein ubiquitination.</text>
</comment>
<keyword evidence="3" id="KW-0833">Ubl conjugation pathway</keyword>
<name>A0A200R653_MACCD</name>
<proteinExistence type="predicted"/>
<dbReference type="Proteomes" id="UP000195402">
    <property type="component" value="Unassembled WGS sequence"/>
</dbReference>
<sequence>MESSPPKVSRTTEASSPRTAIIQSSSLSTLQKRLKSILMDEVFHKVTVRDVQIHLSLKRTFIVTFDQNRSVLVRSSPILARALANSEMSEIELNFETENEMEACAEMLVLMNYENEKHFKRIRRADVTRILGLLKASNAMEFKEGIISCLDYLEAVPWEEDDMQTIVSALKDLEAHNWMVDIVLQRVPATPQITDSVPPLFFNLLEAVLKSKHPSVLTKMRTVMSELLIHVREMAQPGEDALFHDLNVMLCSLVDPLITACTQEVNQMGDNDNGISNVDPIQSGCDSILLLFEIMVTADMGNILADVWAEQHDLEEQYNKLESSKRYPITLITSYIFTAIGNGLILVKMDSKYNLLRTWLPGLYTDFGLLRNISGFNVEEVEVGLAKTFLTLSSDHQKEYFLQWFSNYVTLGDDCPDLSLTFLKWWRIKSVSV</sequence>
<evidence type="ECO:0000256" key="3">
    <source>
        <dbReference type="ARBA" id="ARBA00022786"/>
    </source>
</evidence>
<dbReference type="UniPathway" id="UPA00143"/>
<evidence type="ECO:0000313" key="5">
    <source>
        <dbReference type="EMBL" id="OVA18199.1"/>
    </source>
</evidence>